<dbReference type="Pfam" id="PF01039">
    <property type="entry name" value="Carboxyl_trans"/>
    <property type="match status" value="1"/>
</dbReference>
<keyword evidence="5" id="KW-0547">Nucleotide-binding</keyword>
<keyword evidence="5" id="KW-0275">Fatty acid biosynthesis</keyword>
<gene>
    <name evidence="5 8" type="primary">accD</name>
    <name evidence="7" type="ORF">GA838_00840</name>
    <name evidence="8" type="ORF">OENI_1616</name>
</gene>
<evidence type="ECO:0000256" key="2">
    <source>
        <dbReference type="ARBA" id="ARBA00022679"/>
    </source>
</evidence>
<comment type="catalytic activity">
    <reaction evidence="5">
        <text>N(6)-carboxybiotinyl-L-lysyl-[protein] + acetyl-CoA = N(6)-biotinyl-L-lysyl-[protein] + malonyl-CoA</text>
        <dbReference type="Rhea" id="RHEA:54728"/>
        <dbReference type="Rhea" id="RHEA-COMP:10505"/>
        <dbReference type="Rhea" id="RHEA-COMP:10506"/>
        <dbReference type="ChEBI" id="CHEBI:57288"/>
        <dbReference type="ChEBI" id="CHEBI:57384"/>
        <dbReference type="ChEBI" id="CHEBI:83144"/>
        <dbReference type="ChEBI" id="CHEBI:83145"/>
        <dbReference type="EC" id="2.1.3.15"/>
    </reaction>
</comment>
<dbReference type="GO" id="GO:2001295">
    <property type="term" value="P:malonyl-CoA biosynthetic process"/>
    <property type="evidence" value="ECO:0007669"/>
    <property type="project" value="UniProtKB-UniRule"/>
</dbReference>
<feature type="domain" description="CoA carboxyltransferase N-terminal" evidence="6">
    <location>
        <begin position="30"/>
        <end position="289"/>
    </location>
</feature>
<keyword evidence="5" id="KW-0276">Fatty acid metabolism</keyword>
<keyword evidence="8" id="KW-0436">Ligase</keyword>
<comment type="caution">
    <text evidence="5">Lacks conserved residue(s) required for the propagation of feature annotation.</text>
</comment>
<protein>
    <recommendedName>
        <fullName evidence="5">Acetyl-coenzyme A carboxylase carboxyl transferase subunit beta</fullName>
        <shortName evidence="5">ACCase subunit beta</shortName>
        <shortName evidence="5">Acetyl-CoA carboxylase carboxyltransferase subunit beta</shortName>
        <ecNumber evidence="5">2.1.3.15</ecNumber>
    </recommendedName>
</protein>
<proteinExistence type="inferred from homology"/>
<evidence type="ECO:0000313" key="9">
    <source>
        <dbReference type="Proteomes" id="UP000294726"/>
    </source>
</evidence>
<feature type="binding site" evidence="5">
    <location>
        <position position="37"/>
    </location>
    <ligand>
        <name>Zn(2+)</name>
        <dbReference type="ChEBI" id="CHEBI:29105"/>
    </ligand>
</feature>
<name>A0A483BCF0_OENOE</name>
<comment type="function">
    <text evidence="5">Component of the acetyl coenzyme A carboxylase (ACC) complex. Biotin carboxylase (BC) catalyzes the carboxylation of biotin on its carrier protein (BCCP) and then the CO(2) group is transferred by the transcarboxylase to acetyl-CoA to form malonyl-CoA.</text>
</comment>
<organism evidence="8 9">
    <name type="scientific">Oenococcus oeni</name>
    <name type="common">Leuconostoc oenos</name>
    <dbReference type="NCBI Taxonomy" id="1247"/>
    <lineage>
        <taxon>Bacteria</taxon>
        <taxon>Bacillati</taxon>
        <taxon>Bacillota</taxon>
        <taxon>Bacilli</taxon>
        <taxon>Lactobacillales</taxon>
        <taxon>Lactobacillaceae</taxon>
        <taxon>Oenococcus</taxon>
    </lineage>
</organism>
<keyword evidence="5" id="KW-0067">ATP-binding</keyword>
<dbReference type="SUPFAM" id="SSF52096">
    <property type="entry name" value="ClpP/crotonase"/>
    <property type="match status" value="1"/>
</dbReference>
<dbReference type="PRINTS" id="PR01070">
    <property type="entry name" value="ACCCTRFRASEB"/>
</dbReference>
<dbReference type="GO" id="GO:0008270">
    <property type="term" value="F:zinc ion binding"/>
    <property type="evidence" value="ECO:0007669"/>
    <property type="project" value="UniProtKB-UniRule"/>
</dbReference>
<dbReference type="EMBL" id="WERV01000001">
    <property type="protein sequence ID" value="MDV7714328.1"/>
    <property type="molecule type" value="Genomic_DNA"/>
</dbReference>
<dbReference type="InterPro" id="IPR034733">
    <property type="entry name" value="AcCoA_carboxyl_beta"/>
</dbReference>
<evidence type="ECO:0000256" key="3">
    <source>
        <dbReference type="ARBA" id="ARBA00022771"/>
    </source>
</evidence>
<evidence type="ECO:0000313" key="7">
    <source>
        <dbReference type="EMBL" id="MDV7714328.1"/>
    </source>
</evidence>
<keyword evidence="2 5" id="KW-0808">Transferase</keyword>
<keyword evidence="4 5" id="KW-0443">Lipid metabolism</keyword>
<dbReference type="GeneID" id="75066496"/>
<dbReference type="InterPro" id="IPR029045">
    <property type="entry name" value="ClpP/crotonase-like_dom_sf"/>
</dbReference>
<dbReference type="GO" id="GO:0005524">
    <property type="term" value="F:ATP binding"/>
    <property type="evidence" value="ECO:0007669"/>
    <property type="project" value="UniProtKB-KW"/>
</dbReference>
<dbReference type="RefSeq" id="WP_002816346.1">
    <property type="nucleotide sequence ID" value="NZ_CP014324.1"/>
</dbReference>
<sequence>MTWFNRLKDYSKQQTDKLLNRYLTQIPSGIWRECPRCHSRFYYRRFGNFDVCPECGYGFRLTARKRLRMLTKDAVEWDADLVTKDPLSFPGYSEKLQRAQKITKLNESVWTGLALLDKRSVALGIMDPYFIMGSLGMITGEKLARLFERATLHELPVILFTASGGARMQEGIHSLMQMSKVTAAVNRHRQAGLLYIVVLTDPTTGGVTASFAMEADITIAEPKALIGFAGRRVIEQTVKQKLPADFQSAEQLQKNGFVDEIVPREHLTEELKLLLDMNQSNAWRANHDK</sequence>
<comment type="subunit">
    <text evidence="5">Acetyl-CoA carboxylase is a heterohexamer composed of biotin carboxyl carrier protein (AccB), biotin carboxylase (AccC) and two subunits each of ACCase subunit alpha (AccA) and ACCase subunit beta (AccD).</text>
</comment>
<accession>A0A483BCF0</accession>
<dbReference type="GO" id="GO:0003989">
    <property type="term" value="F:acetyl-CoA carboxylase activity"/>
    <property type="evidence" value="ECO:0007669"/>
    <property type="project" value="InterPro"/>
</dbReference>
<comment type="subcellular location">
    <subcellularLocation>
        <location evidence="5">Cytoplasm</location>
    </subcellularLocation>
</comment>
<dbReference type="PROSITE" id="PS50980">
    <property type="entry name" value="COA_CT_NTER"/>
    <property type="match status" value="1"/>
</dbReference>
<dbReference type="GO" id="GO:0016743">
    <property type="term" value="F:carboxyl- or carbamoyltransferase activity"/>
    <property type="evidence" value="ECO:0007669"/>
    <property type="project" value="UniProtKB-UniRule"/>
</dbReference>
<keyword evidence="5" id="KW-0479">Metal-binding</keyword>
<comment type="pathway">
    <text evidence="5">Lipid metabolism; malonyl-CoA biosynthesis; malonyl-CoA from acetyl-CoA: step 1/1.</text>
</comment>
<dbReference type="HAMAP" id="MF_01395">
    <property type="entry name" value="AcetylCoA_CT_beta"/>
    <property type="match status" value="1"/>
</dbReference>
<dbReference type="PANTHER" id="PTHR42995:SF5">
    <property type="entry name" value="ACETYL-COENZYME A CARBOXYLASE CARBOXYL TRANSFERASE SUBUNIT BETA, CHLOROPLASTIC"/>
    <property type="match status" value="1"/>
</dbReference>
<dbReference type="GO" id="GO:0009317">
    <property type="term" value="C:acetyl-CoA carboxylase complex"/>
    <property type="evidence" value="ECO:0007669"/>
    <property type="project" value="InterPro"/>
</dbReference>
<feature type="binding site" evidence="5">
    <location>
        <position position="34"/>
    </location>
    <ligand>
        <name>Zn(2+)</name>
        <dbReference type="ChEBI" id="CHEBI:29105"/>
    </ligand>
</feature>
<dbReference type="Gene3D" id="3.90.226.10">
    <property type="entry name" value="2-enoyl-CoA Hydratase, Chain A, domain 1"/>
    <property type="match status" value="1"/>
</dbReference>
<dbReference type="EC" id="2.1.3.15" evidence="5"/>
<keyword evidence="5" id="KW-0862">Zinc</keyword>
<reference evidence="8 9" key="1">
    <citation type="submission" date="2018-08" db="EMBL/GenBank/DDBJ databases">
        <authorList>
            <person name="Lorentzen P. G. S. M."/>
        </authorList>
    </citation>
    <scope>NUCLEOTIDE SEQUENCE [LARGE SCALE GENOMIC DNA]</scope>
    <source>
        <strain evidence="8 9">CRBO_1381</strain>
    </source>
</reference>
<keyword evidence="1 5" id="KW-0444">Lipid biosynthesis</keyword>
<evidence type="ECO:0000256" key="4">
    <source>
        <dbReference type="ARBA" id="ARBA00023098"/>
    </source>
</evidence>
<dbReference type="Proteomes" id="UP001281024">
    <property type="component" value="Unassembled WGS sequence"/>
</dbReference>
<evidence type="ECO:0000256" key="1">
    <source>
        <dbReference type="ARBA" id="ARBA00022516"/>
    </source>
</evidence>
<dbReference type="InterPro" id="IPR011762">
    <property type="entry name" value="COA_CT_N"/>
</dbReference>
<evidence type="ECO:0000259" key="6">
    <source>
        <dbReference type="PROSITE" id="PS50980"/>
    </source>
</evidence>
<feature type="binding site" evidence="5">
    <location>
        <position position="52"/>
    </location>
    <ligand>
        <name>Zn(2+)</name>
        <dbReference type="ChEBI" id="CHEBI:29105"/>
    </ligand>
</feature>
<keyword evidence="5" id="KW-0963">Cytoplasm</keyword>
<dbReference type="GO" id="GO:0006633">
    <property type="term" value="P:fatty acid biosynthetic process"/>
    <property type="evidence" value="ECO:0007669"/>
    <property type="project" value="UniProtKB-KW"/>
</dbReference>
<feature type="binding site" evidence="5">
    <location>
        <position position="55"/>
    </location>
    <ligand>
        <name>Zn(2+)</name>
        <dbReference type="ChEBI" id="CHEBI:29105"/>
    </ligand>
</feature>
<comment type="similarity">
    <text evidence="5">Belongs to the AccD/PCCB family.</text>
</comment>
<dbReference type="PANTHER" id="PTHR42995">
    <property type="entry name" value="ACETYL-COENZYME A CARBOXYLASE CARBOXYL TRANSFERASE SUBUNIT BETA, CHLOROPLASTIC"/>
    <property type="match status" value="1"/>
</dbReference>
<dbReference type="InterPro" id="IPR000438">
    <property type="entry name" value="Acetyl_CoA_COase_Trfase_b_su"/>
</dbReference>
<evidence type="ECO:0000313" key="8">
    <source>
        <dbReference type="EMBL" id="VDB98941.1"/>
    </source>
</evidence>
<dbReference type="EMBL" id="LR031358">
    <property type="protein sequence ID" value="VDB98941.1"/>
    <property type="molecule type" value="Genomic_DNA"/>
</dbReference>
<keyword evidence="3 5" id="KW-0863">Zinc-finger</keyword>
<reference evidence="7" key="2">
    <citation type="submission" date="2019-10" db="EMBL/GenBank/DDBJ databases">
        <title>Malate fermentation in French cider.</title>
        <authorList>
            <person name="Cousin F.J."/>
            <person name="Medina Fernandez S."/>
            <person name="Misery B."/>
            <person name="Laplace J.-M."/>
            <person name="Cretenet M."/>
        </authorList>
    </citation>
    <scope>NUCLEOTIDE SEQUENCE</scope>
    <source>
        <strain evidence="7">UCMA15129</strain>
    </source>
</reference>
<comment type="cofactor">
    <cofactor evidence="5">
        <name>Zn(2+)</name>
        <dbReference type="ChEBI" id="CHEBI:29105"/>
    </cofactor>
    <text evidence="5">Binds 1 zinc ion per subunit.</text>
</comment>
<evidence type="ECO:0000256" key="5">
    <source>
        <dbReference type="HAMAP-Rule" id="MF_01395"/>
    </source>
</evidence>
<dbReference type="AlphaFoldDB" id="A0A483BCF0"/>
<dbReference type="Proteomes" id="UP000294726">
    <property type="component" value="Chromosome"/>
</dbReference>